<feature type="compositionally biased region" description="Low complexity" evidence="1">
    <location>
        <begin position="70"/>
        <end position="84"/>
    </location>
</feature>
<dbReference type="RefSeq" id="WP_035596923.1">
    <property type="nucleotide sequence ID" value="NZ_JOKD01000032.1"/>
</dbReference>
<dbReference type="EMBL" id="JOKD01000032">
    <property type="protein sequence ID" value="KGE77684.1"/>
    <property type="molecule type" value="Genomic_DNA"/>
</dbReference>
<feature type="compositionally biased region" description="Basic and acidic residues" evidence="1">
    <location>
        <begin position="349"/>
        <end position="368"/>
    </location>
</feature>
<sequence length="441" mass="45863">MSGITPLIDTLLHQVLGKRVDTPAPQPLNQPVKPTSPADAPRALHSDSRLDARAPGPAVGEVARGQGREAPAPQAPSGSAPGSALTHFSATARTIADLLGRFPAPPSAVSPAAPLLAAGESATPEQLAQRLSGSIRDSGLFYESHLARWYRGDVPRQQLNREPQMLQLLQQLRFTPVASASGSSPATALAAAAAATAASASASGAPASGNAEALAARVQALQPPVPFLTRAAMPRGEAPVLMPSVAPGVNPRAPSPAPMMPGAAAAPAGNEAASARGGVSAADAARAASASMADEAARVVEGRREPVADGLQHLVRHQLEMLATPQLRWEGDVWSGVFMALVIQLPHGRRDGHQQGEEGDESRQDESGGWRSRLTLEVAGLGPLEVSLWMREVRLDIDVQVRDAAVRSRLEGGLETLRQRLSGHGFDDVRLRLTLAAEGAE</sequence>
<comment type="caution">
    <text evidence="3">The sequence shown here is derived from an EMBL/GenBank/DDBJ whole genome shotgun (WGS) entry which is preliminary data.</text>
</comment>
<protein>
    <recommendedName>
        <fullName evidence="2">Flagellar hook-length control protein-like C-terminal domain-containing protein</fullName>
    </recommendedName>
</protein>
<keyword evidence="4" id="KW-1185">Reference proteome</keyword>
<reference evidence="3 4" key="1">
    <citation type="submission" date="2014-06" db="EMBL/GenBank/DDBJ databases">
        <title>Draft genome sequence of an extremely salt tolerant bacteria Halomonas salina/CIFRI 1.</title>
        <authorList>
            <person name="Behera B.D."/>
            <person name="Meena D.K."/>
            <person name="Das P."/>
            <person name="Maharana J."/>
            <person name="Paria P."/>
            <person name="Sharma A.P."/>
            <person name="Shamsudheen K.V."/>
            <person name="Rijit J."/>
            <person name="Dixit V."/>
            <person name="Verma A."/>
            <person name="Scaria V."/>
            <person name="Sivasubbu S."/>
        </authorList>
    </citation>
    <scope>NUCLEOTIDE SEQUENCE [LARGE SCALE GENOMIC DNA]</scope>
    <source>
        <strain evidence="3 4">CIFRI 1</strain>
    </source>
</reference>
<dbReference type="Pfam" id="PF02120">
    <property type="entry name" value="Flg_hook"/>
    <property type="match status" value="1"/>
</dbReference>
<name>A0ABR4WSH5_9GAMM</name>
<dbReference type="InterPro" id="IPR021136">
    <property type="entry name" value="Flagellar_hook_control-like_C"/>
</dbReference>
<dbReference type="Gene3D" id="3.30.750.140">
    <property type="match status" value="1"/>
</dbReference>
<dbReference type="InterPro" id="IPR038610">
    <property type="entry name" value="FliK-like_C_sf"/>
</dbReference>
<evidence type="ECO:0000313" key="4">
    <source>
        <dbReference type="Proteomes" id="UP000029721"/>
    </source>
</evidence>
<evidence type="ECO:0000259" key="2">
    <source>
        <dbReference type="Pfam" id="PF02120"/>
    </source>
</evidence>
<gene>
    <name evidence="3" type="ORF">FP66_08325</name>
</gene>
<feature type="compositionally biased region" description="Basic and acidic residues" evidence="1">
    <location>
        <begin position="42"/>
        <end position="52"/>
    </location>
</feature>
<dbReference type="Proteomes" id="UP000029721">
    <property type="component" value="Unassembled WGS sequence"/>
</dbReference>
<accession>A0ABR4WSH5</accession>
<feature type="region of interest" description="Disordered" evidence="1">
    <location>
        <begin position="21"/>
        <end position="85"/>
    </location>
</feature>
<organism evidence="3 4">
    <name type="scientific">Halomonas salina</name>
    <dbReference type="NCBI Taxonomy" id="42565"/>
    <lineage>
        <taxon>Bacteria</taxon>
        <taxon>Pseudomonadati</taxon>
        <taxon>Pseudomonadota</taxon>
        <taxon>Gammaproteobacteria</taxon>
        <taxon>Oceanospirillales</taxon>
        <taxon>Halomonadaceae</taxon>
        <taxon>Halomonas</taxon>
    </lineage>
</organism>
<feature type="domain" description="Flagellar hook-length control protein-like C-terminal" evidence="2">
    <location>
        <begin position="363"/>
        <end position="431"/>
    </location>
</feature>
<evidence type="ECO:0000256" key="1">
    <source>
        <dbReference type="SAM" id="MobiDB-lite"/>
    </source>
</evidence>
<proteinExistence type="predicted"/>
<evidence type="ECO:0000313" key="3">
    <source>
        <dbReference type="EMBL" id="KGE77684.1"/>
    </source>
</evidence>
<feature type="region of interest" description="Disordered" evidence="1">
    <location>
        <begin position="349"/>
        <end position="369"/>
    </location>
</feature>